<dbReference type="PANTHER" id="PTHR11985:SF15">
    <property type="entry name" value="GLYCEROL-3-PHOSPHATE DEHYDROGENASE, MITOCHONDRIAL"/>
    <property type="match status" value="1"/>
</dbReference>
<sequence length="546" mass="58215">MRSSLSHLSGLTVDVLVIGAGINGASAAQHLAAAGHDVLLVDKADFGAGATARSSRLLHCGLRYLAPGRSITEFLVRPDRLLTALRMARQAMAARAELVRTVPERVTAMRFCFPVYRDGPYRPWQIDAAFGILAGLGSGGRIPLDYERLSAEVALARPLLRALRDPDRLEAVACFREYQIDWPERLCLDAVLDAERCGARVRNYTSAALLGSCPEGWQVRLVDTLGSEPPVHVTARRVLNLAGTGIDAVTRTVAPDARRRVVGTKGAHLLVRLPPDCAGTGIAALSRRGEPFYCIPWRGLHFFGPTETLYDGDPHDVRVTPDEAAFLLAEARHLLPGCHLGPDSVVASWAGVRPLTYDPALPLGRRSRELHDLAADGLPGIFALTAGPVMSHRSAGRLLARTAARGLVPRRPAQAVRYAGPAVAQDPTRRGQCPGTPCAPAELRRVVEREHAATLADILFRRMGAAWGEPLGEREIATVAAAVGDALGWDAAARQAAIAAYTNEVASLFASPFAVSSPRPPLLVSPAPDPLSIPAGTAALSQGDRP</sequence>
<gene>
    <name evidence="8" type="primary">glpA</name>
    <name evidence="8" type="ORF">Maq22A_2p40020</name>
</gene>
<dbReference type="InterPro" id="IPR000447">
    <property type="entry name" value="G3P_DH_FAD-dep"/>
</dbReference>
<dbReference type="PRINTS" id="PR01001">
    <property type="entry name" value="FADG3PDH"/>
</dbReference>
<evidence type="ECO:0000313" key="8">
    <source>
        <dbReference type="EMBL" id="BAQ49814.1"/>
    </source>
</evidence>
<evidence type="ECO:0000256" key="4">
    <source>
        <dbReference type="ARBA" id="ARBA00022827"/>
    </source>
</evidence>
<proteinExistence type="inferred from homology"/>
<geneLocation type="plasmid" evidence="9">
    <name>pMaq22A_2p DNA</name>
</geneLocation>
<dbReference type="Gene3D" id="3.30.9.10">
    <property type="entry name" value="D-Amino Acid Oxidase, subunit A, domain 2"/>
    <property type="match status" value="1"/>
</dbReference>
<dbReference type="AlphaFoldDB" id="A0A0C6FW58"/>
<keyword evidence="8" id="KW-0614">Plasmid</keyword>
<dbReference type="Gene3D" id="3.50.50.60">
    <property type="entry name" value="FAD/NAD(P)-binding domain"/>
    <property type="match status" value="1"/>
</dbReference>
<dbReference type="Gene3D" id="1.10.8.870">
    <property type="entry name" value="Alpha-glycerophosphate oxidase, cap domain"/>
    <property type="match status" value="1"/>
</dbReference>
<evidence type="ECO:0000313" key="9">
    <source>
        <dbReference type="Proteomes" id="UP000061432"/>
    </source>
</evidence>
<reference evidence="8 9" key="1">
    <citation type="journal article" date="2015" name="Genome Announc.">
        <title>Complete Genome Sequence of Methylobacterium aquaticum Strain 22A, Isolated from Racomitrium japonicum Moss.</title>
        <authorList>
            <person name="Tani A."/>
            <person name="Ogura Y."/>
            <person name="Hayashi T."/>
            <person name="Kimbara K."/>
        </authorList>
    </citation>
    <scope>NUCLEOTIDE SEQUENCE [LARGE SCALE GENOMIC DNA]</scope>
    <source>
        <strain evidence="8 9">MA-22A</strain>
        <plasmid evidence="9">Plasmid pMaq22A_2p DNA</plasmid>
    </source>
</reference>
<feature type="region of interest" description="Disordered" evidence="6">
    <location>
        <begin position="520"/>
        <end position="546"/>
    </location>
</feature>
<dbReference type="EMBL" id="AP014706">
    <property type="protein sequence ID" value="BAQ49814.1"/>
    <property type="molecule type" value="Genomic_DNA"/>
</dbReference>
<accession>A0A0C6FW58</accession>
<evidence type="ECO:0000256" key="1">
    <source>
        <dbReference type="ARBA" id="ARBA00001974"/>
    </source>
</evidence>
<keyword evidence="3" id="KW-0285">Flavoprotein</keyword>
<dbReference type="SUPFAM" id="SSF51905">
    <property type="entry name" value="FAD/NAD(P)-binding domain"/>
    <property type="match status" value="1"/>
</dbReference>
<dbReference type="GO" id="GO:0006072">
    <property type="term" value="P:glycerol-3-phosphate metabolic process"/>
    <property type="evidence" value="ECO:0007669"/>
    <property type="project" value="InterPro"/>
</dbReference>
<evidence type="ECO:0000256" key="6">
    <source>
        <dbReference type="SAM" id="MobiDB-lite"/>
    </source>
</evidence>
<dbReference type="InterPro" id="IPR006076">
    <property type="entry name" value="FAD-dep_OxRdtase"/>
</dbReference>
<dbReference type="Pfam" id="PF01266">
    <property type="entry name" value="DAO"/>
    <property type="match status" value="1"/>
</dbReference>
<dbReference type="RefSeq" id="WP_060850952.1">
    <property type="nucleotide sequence ID" value="NZ_AP014706.1"/>
</dbReference>
<reference evidence="9" key="2">
    <citation type="submission" date="2015-01" db="EMBL/GenBank/DDBJ databases">
        <title>Complete genome sequence of Methylobacterium aquaticum strain 22A.</title>
        <authorList>
            <person name="Tani A."/>
            <person name="Ogura Y."/>
            <person name="Hayashi T."/>
        </authorList>
    </citation>
    <scope>NUCLEOTIDE SEQUENCE [LARGE SCALE GENOMIC DNA]</scope>
    <source>
        <strain evidence="9">MA-22A</strain>
        <plasmid evidence="9">Plasmid pMaq22A_2p DNA</plasmid>
    </source>
</reference>
<evidence type="ECO:0000259" key="7">
    <source>
        <dbReference type="Pfam" id="PF01266"/>
    </source>
</evidence>
<dbReference type="InterPro" id="IPR036188">
    <property type="entry name" value="FAD/NAD-bd_sf"/>
</dbReference>
<evidence type="ECO:0000256" key="2">
    <source>
        <dbReference type="ARBA" id="ARBA00007330"/>
    </source>
</evidence>
<comment type="cofactor">
    <cofactor evidence="1">
        <name>FAD</name>
        <dbReference type="ChEBI" id="CHEBI:57692"/>
    </cofactor>
</comment>
<feature type="compositionally biased region" description="Pro residues" evidence="6">
    <location>
        <begin position="520"/>
        <end position="531"/>
    </location>
</feature>
<comment type="similarity">
    <text evidence="2">Belongs to the FAD-dependent glycerol-3-phosphate dehydrogenase family.</text>
</comment>
<dbReference type="PATRIC" id="fig|270351.10.peg.6932"/>
<evidence type="ECO:0000256" key="3">
    <source>
        <dbReference type="ARBA" id="ARBA00022630"/>
    </source>
</evidence>
<dbReference type="KEGG" id="maqu:Maq22A_2p40020"/>
<protein>
    <submittedName>
        <fullName evidence="8">FAD dependent oxidoreductase</fullName>
    </submittedName>
</protein>
<keyword evidence="5" id="KW-0560">Oxidoreductase</keyword>
<feature type="domain" description="FAD dependent oxidoreductase" evidence="7">
    <location>
        <begin position="14"/>
        <end position="400"/>
    </location>
</feature>
<dbReference type="OrthoDB" id="9766796at2"/>
<name>A0A0C6FW58_9HYPH</name>
<organism evidence="8 9">
    <name type="scientific">Methylobacterium aquaticum</name>
    <dbReference type="NCBI Taxonomy" id="270351"/>
    <lineage>
        <taxon>Bacteria</taxon>
        <taxon>Pseudomonadati</taxon>
        <taxon>Pseudomonadota</taxon>
        <taxon>Alphaproteobacteria</taxon>
        <taxon>Hyphomicrobiales</taxon>
        <taxon>Methylobacteriaceae</taxon>
        <taxon>Methylobacterium</taxon>
    </lineage>
</organism>
<dbReference type="GO" id="GO:0004368">
    <property type="term" value="F:glycerol-3-phosphate dehydrogenase (quinone) activity"/>
    <property type="evidence" value="ECO:0007669"/>
    <property type="project" value="InterPro"/>
</dbReference>
<dbReference type="Proteomes" id="UP000061432">
    <property type="component" value="Plasmid pMaq22A_2p"/>
</dbReference>
<keyword evidence="4" id="KW-0274">FAD</keyword>
<dbReference type="SUPFAM" id="SSF54373">
    <property type="entry name" value="FAD-linked reductases, C-terminal domain"/>
    <property type="match status" value="1"/>
</dbReference>
<dbReference type="InterPro" id="IPR038299">
    <property type="entry name" value="DAO_C_sf"/>
</dbReference>
<evidence type="ECO:0000256" key="5">
    <source>
        <dbReference type="ARBA" id="ARBA00023002"/>
    </source>
</evidence>
<dbReference type="PANTHER" id="PTHR11985">
    <property type="entry name" value="GLYCEROL-3-PHOSPHATE DEHYDROGENASE"/>
    <property type="match status" value="1"/>
</dbReference>